<protein>
    <submittedName>
        <fullName evidence="1">Uncharacterized protein</fullName>
    </submittedName>
</protein>
<dbReference type="RefSeq" id="XP_001592464.1">
    <property type="nucleotide sequence ID" value="XM_001592414.1"/>
</dbReference>
<dbReference type="KEGG" id="ssl:SS1G_06705"/>
<reference evidence="2" key="1">
    <citation type="journal article" date="2011" name="PLoS Genet.">
        <title>Genomic analysis of the necrotrophic fungal pathogens Sclerotinia sclerotiorum and Botrytis cinerea.</title>
        <authorList>
            <person name="Amselem J."/>
            <person name="Cuomo C.A."/>
            <person name="van Kan J.A."/>
            <person name="Viaud M."/>
            <person name="Benito E.P."/>
            <person name="Couloux A."/>
            <person name="Coutinho P.M."/>
            <person name="de Vries R.P."/>
            <person name="Dyer P.S."/>
            <person name="Fillinger S."/>
            <person name="Fournier E."/>
            <person name="Gout L."/>
            <person name="Hahn M."/>
            <person name="Kohn L."/>
            <person name="Lapalu N."/>
            <person name="Plummer K.M."/>
            <person name="Pradier J.M."/>
            <person name="Quevillon E."/>
            <person name="Sharon A."/>
            <person name="Simon A."/>
            <person name="ten Have A."/>
            <person name="Tudzynski B."/>
            <person name="Tudzynski P."/>
            <person name="Wincker P."/>
            <person name="Andrew M."/>
            <person name="Anthouard V."/>
            <person name="Beever R.E."/>
            <person name="Beffa R."/>
            <person name="Benoit I."/>
            <person name="Bouzid O."/>
            <person name="Brault B."/>
            <person name="Chen Z."/>
            <person name="Choquer M."/>
            <person name="Collemare J."/>
            <person name="Cotton P."/>
            <person name="Danchin E.G."/>
            <person name="Da Silva C."/>
            <person name="Gautier A."/>
            <person name="Giraud C."/>
            <person name="Giraud T."/>
            <person name="Gonzalez C."/>
            <person name="Grossetete S."/>
            <person name="Guldener U."/>
            <person name="Henrissat B."/>
            <person name="Howlett B.J."/>
            <person name="Kodira C."/>
            <person name="Kretschmer M."/>
            <person name="Lappartient A."/>
            <person name="Leroch M."/>
            <person name="Levis C."/>
            <person name="Mauceli E."/>
            <person name="Neuveglise C."/>
            <person name="Oeser B."/>
            <person name="Pearson M."/>
            <person name="Poulain J."/>
            <person name="Poussereau N."/>
            <person name="Quesneville H."/>
            <person name="Rascle C."/>
            <person name="Schumacher J."/>
            <person name="Segurens B."/>
            <person name="Sexton A."/>
            <person name="Silva E."/>
            <person name="Sirven C."/>
            <person name="Soanes D.M."/>
            <person name="Talbot N.J."/>
            <person name="Templeton M."/>
            <person name="Yandava C."/>
            <person name="Yarden O."/>
            <person name="Zeng Q."/>
            <person name="Rollins J.A."/>
            <person name="Lebrun M.H."/>
            <person name="Dickman M."/>
        </authorList>
    </citation>
    <scope>NUCLEOTIDE SEQUENCE [LARGE SCALE GENOMIC DNA]</scope>
    <source>
        <strain evidence="2">ATCC 18683 / 1980 / Ss-1</strain>
    </source>
</reference>
<dbReference type="EMBL" id="CH476628">
    <property type="protein sequence ID" value="EDO04222.1"/>
    <property type="molecule type" value="Genomic_DNA"/>
</dbReference>
<dbReference type="AlphaFoldDB" id="A7EN06"/>
<keyword evidence="2" id="KW-1185">Reference proteome</keyword>
<dbReference type="InParanoid" id="A7EN06"/>
<gene>
    <name evidence="1" type="ORF">SS1G_06705</name>
</gene>
<evidence type="ECO:0000313" key="2">
    <source>
        <dbReference type="Proteomes" id="UP000001312"/>
    </source>
</evidence>
<proteinExistence type="predicted"/>
<sequence length="109" mass="12743">MPCTMRYNTALKVAGSRNHHFSFSPRLASYYPSIIHTNHKFKKNALPPYGTGKDHFYSLFFRNKRALQASILFGKVFDWFARLDWWGPVGNVGFYGYLQFGLQNRHTSF</sequence>
<organism evidence="1 2">
    <name type="scientific">Sclerotinia sclerotiorum (strain ATCC 18683 / 1980 / Ss-1)</name>
    <name type="common">White mold</name>
    <name type="synonym">Whetzelinia sclerotiorum</name>
    <dbReference type="NCBI Taxonomy" id="665079"/>
    <lineage>
        <taxon>Eukaryota</taxon>
        <taxon>Fungi</taxon>
        <taxon>Dikarya</taxon>
        <taxon>Ascomycota</taxon>
        <taxon>Pezizomycotina</taxon>
        <taxon>Leotiomycetes</taxon>
        <taxon>Helotiales</taxon>
        <taxon>Sclerotiniaceae</taxon>
        <taxon>Sclerotinia</taxon>
    </lineage>
</organism>
<dbReference type="Proteomes" id="UP000001312">
    <property type="component" value="Unassembled WGS sequence"/>
</dbReference>
<name>A7EN06_SCLS1</name>
<dbReference type="GeneID" id="5488479"/>
<evidence type="ECO:0000313" key="1">
    <source>
        <dbReference type="EMBL" id="EDO04222.1"/>
    </source>
</evidence>
<accession>A7EN06</accession>